<dbReference type="InterPro" id="IPR012291">
    <property type="entry name" value="CBM2_carb-bd_dom_sf"/>
</dbReference>
<keyword evidence="4" id="KW-1185">Reference proteome</keyword>
<gene>
    <name evidence="3" type="ORF">Ato02nite_042200</name>
</gene>
<dbReference type="Gene3D" id="2.60.40.290">
    <property type="match status" value="1"/>
</dbReference>
<evidence type="ECO:0000259" key="2">
    <source>
        <dbReference type="PROSITE" id="PS51173"/>
    </source>
</evidence>
<dbReference type="Proteomes" id="UP000677082">
    <property type="component" value="Unassembled WGS sequence"/>
</dbReference>
<dbReference type="SMART" id="SM00637">
    <property type="entry name" value="CBD_II"/>
    <property type="match status" value="1"/>
</dbReference>
<evidence type="ECO:0000313" key="4">
    <source>
        <dbReference type="Proteomes" id="UP000677082"/>
    </source>
</evidence>
<feature type="domain" description="CBM2" evidence="2">
    <location>
        <begin position="52"/>
        <end position="161"/>
    </location>
</feature>
<feature type="region of interest" description="Disordered" evidence="1">
    <location>
        <begin position="1"/>
        <end position="21"/>
    </location>
</feature>
<comment type="caution">
    <text evidence="3">The sequence shown here is derived from an EMBL/GenBank/DDBJ whole genome shotgun (WGS) entry which is preliminary data.</text>
</comment>
<reference evidence="3 4" key="1">
    <citation type="submission" date="2021-03" db="EMBL/GenBank/DDBJ databases">
        <title>Whole genome shotgun sequence of Actinoplanes toevensis NBRC 105298.</title>
        <authorList>
            <person name="Komaki H."/>
            <person name="Tamura T."/>
        </authorList>
    </citation>
    <scope>NUCLEOTIDE SEQUENCE [LARGE SCALE GENOMIC DNA]</scope>
    <source>
        <strain evidence="3 4">NBRC 105298</strain>
    </source>
</reference>
<dbReference type="Pfam" id="PF00553">
    <property type="entry name" value="CBM_2"/>
    <property type="match status" value="1"/>
</dbReference>
<sequence>MRSAHMGRDKGTPGAGLHQEGNEMALRRTRRLLAVVLAAGLGATLSVMTMTAHAAAAGCQVSYTVSSQWQGGFGASVAVTNLGDPINGWTLRWSFGAGQTVGQAWNATVTQSGAAVTAAGVSYNAALATGASASFGFNGTWTGSNPVPTGFTLNNVACTGSTTTTPATSPPTTKPTTTPTTAPTTAPPNGTPPARTVRVYWLKPTDKAFDQRYPDGITSVMKEAQRFFKAQLGKTFTLNNPVVEVVNGLHDTNWYITNNCTGSDHYWCVVDNGQRELQQRFGADSRWINVEEVSAEETNKSGGGGGNGWVLLSGHDADGAAGVNGPINRWYGGMVHELGHAFGLPDATSTDGTCMSASLYDYPNCTFSQTQKNGILNGPFASFLS</sequence>
<dbReference type="InterPro" id="IPR008965">
    <property type="entry name" value="CBM2/CBM3_carb-bd_dom_sf"/>
</dbReference>
<feature type="compositionally biased region" description="Low complexity" evidence="1">
    <location>
        <begin position="174"/>
        <end position="184"/>
    </location>
</feature>
<evidence type="ECO:0000313" key="3">
    <source>
        <dbReference type="EMBL" id="GIM92427.1"/>
    </source>
</evidence>
<feature type="region of interest" description="Disordered" evidence="1">
    <location>
        <begin position="162"/>
        <end position="194"/>
    </location>
</feature>
<organism evidence="3 4">
    <name type="scientific">Paractinoplanes toevensis</name>
    <dbReference type="NCBI Taxonomy" id="571911"/>
    <lineage>
        <taxon>Bacteria</taxon>
        <taxon>Bacillati</taxon>
        <taxon>Actinomycetota</taxon>
        <taxon>Actinomycetes</taxon>
        <taxon>Micromonosporales</taxon>
        <taxon>Micromonosporaceae</taxon>
        <taxon>Paractinoplanes</taxon>
    </lineage>
</organism>
<dbReference type="GO" id="GO:0030247">
    <property type="term" value="F:polysaccharide binding"/>
    <property type="evidence" value="ECO:0007669"/>
    <property type="project" value="UniProtKB-UniRule"/>
</dbReference>
<dbReference type="SUPFAM" id="SSF55486">
    <property type="entry name" value="Metalloproteases ('zincins'), catalytic domain"/>
    <property type="match status" value="1"/>
</dbReference>
<proteinExistence type="predicted"/>
<evidence type="ECO:0000256" key="1">
    <source>
        <dbReference type="SAM" id="MobiDB-lite"/>
    </source>
</evidence>
<name>A0A919TC95_9ACTN</name>
<dbReference type="AlphaFoldDB" id="A0A919TC95"/>
<dbReference type="GO" id="GO:0004553">
    <property type="term" value="F:hydrolase activity, hydrolyzing O-glycosyl compounds"/>
    <property type="evidence" value="ECO:0007669"/>
    <property type="project" value="InterPro"/>
</dbReference>
<feature type="compositionally biased region" description="Basic and acidic residues" evidence="1">
    <location>
        <begin position="1"/>
        <end position="11"/>
    </location>
</feature>
<dbReference type="PROSITE" id="PS51173">
    <property type="entry name" value="CBM2"/>
    <property type="match status" value="1"/>
</dbReference>
<dbReference type="SUPFAM" id="SSF49384">
    <property type="entry name" value="Carbohydrate-binding domain"/>
    <property type="match status" value="1"/>
</dbReference>
<dbReference type="GO" id="GO:0005975">
    <property type="term" value="P:carbohydrate metabolic process"/>
    <property type="evidence" value="ECO:0007669"/>
    <property type="project" value="InterPro"/>
</dbReference>
<dbReference type="InterPro" id="IPR001919">
    <property type="entry name" value="CBD2"/>
</dbReference>
<dbReference type="EMBL" id="BOQN01000055">
    <property type="protein sequence ID" value="GIM92427.1"/>
    <property type="molecule type" value="Genomic_DNA"/>
</dbReference>
<protein>
    <recommendedName>
        <fullName evidence="2">CBM2 domain-containing protein</fullName>
    </recommendedName>
</protein>
<accession>A0A919TC95</accession>